<name>A0A1H5UCJ2_9GAMM</name>
<dbReference type="Proteomes" id="UP000236745">
    <property type="component" value="Unassembled WGS sequence"/>
</dbReference>
<keyword evidence="3" id="KW-1185">Reference proteome</keyword>
<sequence length="64" mass="6717">MKKWIAMPLVTLVSVLMLSACSEPEGPAEKAGAKIDEMATDTGNAIEDSCEELKEGVGADDTDC</sequence>
<dbReference type="RefSeq" id="WP_235009014.1">
    <property type="nucleotide sequence ID" value="NZ_FNVQ01000001.1"/>
</dbReference>
<feature type="chain" id="PRO_5009285986" description="Small secreted protein" evidence="1">
    <location>
        <begin position="23"/>
        <end position="64"/>
    </location>
</feature>
<feature type="signal peptide" evidence="1">
    <location>
        <begin position="1"/>
        <end position="22"/>
    </location>
</feature>
<dbReference type="PROSITE" id="PS51257">
    <property type="entry name" value="PROKAR_LIPOPROTEIN"/>
    <property type="match status" value="1"/>
</dbReference>
<evidence type="ECO:0000256" key="1">
    <source>
        <dbReference type="SAM" id="SignalP"/>
    </source>
</evidence>
<gene>
    <name evidence="2" type="ORF">SAMN05444390_101338</name>
</gene>
<evidence type="ECO:0008006" key="4">
    <source>
        <dbReference type="Google" id="ProtNLM"/>
    </source>
</evidence>
<organism evidence="2 3">
    <name type="scientific">Marinobacterium lutimaris</name>
    <dbReference type="NCBI Taxonomy" id="568106"/>
    <lineage>
        <taxon>Bacteria</taxon>
        <taxon>Pseudomonadati</taxon>
        <taxon>Pseudomonadota</taxon>
        <taxon>Gammaproteobacteria</taxon>
        <taxon>Oceanospirillales</taxon>
        <taxon>Oceanospirillaceae</taxon>
        <taxon>Marinobacterium</taxon>
    </lineage>
</organism>
<reference evidence="2 3" key="1">
    <citation type="submission" date="2016-10" db="EMBL/GenBank/DDBJ databases">
        <authorList>
            <person name="de Groot N.N."/>
        </authorList>
    </citation>
    <scope>NUCLEOTIDE SEQUENCE [LARGE SCALE GENOMIC DNA]</scope>
    <source>
        <strain evidence="2 3">DSM 22012</strain>
    </source>
</reference>
<protein>
    <recommendedName>
        <fullName evidence="4">Small secreted protein</fullName>
    </recommendedName>
</protein>
<evidence type="ECO:0000313" key="3">
    <source>
        <dbReference type="Proteomes" id="UP000236745"/>
    </source>
</evidence>
<evidence type="ECO:0000313" key="2">
    <source>
        <dbReference type="EMBL" id="SEF72783.1"/>
    </source>
</evidence>
<accession>A0A1H5UCJ2</accession>
<proteinExistence type="predicted"/>
<dbReference type="EMBL" id="FNVQ01000001">
    <property type="protein sequence ID" value="SEF72783.1"/>
    <property type="molecule type" value="Genomic_DNA"/>
</dbReference>
<keyword evidence="1" id="KW-0732">Signal</keyword>
<dbReference type="AlphaFoldDB" id="A0A1H5UCJ2"/>